<accession>A0A0G2HEK6</accession>
<evidence type="ECO:0000256" key="9">
    <source>
        <dbReference type="ARBA" id="ARBA00023242"/>
    </source>
</evidence>
<dbReference type="GO" id="GO:0005634">
    <property type="term" value="C:nucleus"/>
    <property type="evidence" value="ECO:0007669"/>
    <property type="project" value="UniProtKB-SubCell"/>
</dbReference>
<keyword evidence="6 10" id="KW-0863">Zinc-finger</keyword>
<dbReference type="PANTHER" id="PTHR21330:SF1">
    <property type="entry name" value="E3 SUMO-PROTEIN LIGASE NSE2"/>
    <property type="match status" value="1"/>
</dbReference>
<evidence type="ECO:0000256" key="10">
    <source>
        <dbReference type="PROSITE-ProRule" id="PRU00452"/>
    </source>
</evidence>
<evidence type="ECO:0000256" key="7">
    <source>
        <dbReference type="ARBA" id="ARBA00022786"/>
    </source>
</evidence>
<feature type="domain" description="SP-RING-type" evidence="12">
    <location>
        <begin position="282"/>
        <end position="368"/>
    </location>
</feature>
<keyword evidence="14" id="KW-1185">Reference proteome</keyword>
<dbReference type="CDD" id="cd16651">
    <property type="entry name" value="SPL-RING_NSE2"/>
    <property type="match status" value="1"/>
</dbReference>
<feature type="region of interest" description="Disordered" evidence="11">
    <location>
        <begin position="244"/>
        <end position="281"/>
    </location>
</feature>
<organism evidence="13 14">
    <name type="scientific">Diaporthe ampelina</name>
    <dbReference type="NCBI Taxonomy" id="1214573"/>
    <lineage>
        <taxon>Eukaryota</taxon>
        <taxon>Fungi</taxon>
        <taxon>Dikarya</taxon>
        <taxon>Ascomycota</taxon>
        <taxon>Pezizomycotina</taxon>
        <taxon>Sordariomycetes</taxon>
        <taxon>Sordariomycetidae</taxon>
        <taxon>Diaporthales</taxon>
        <taxon>Diaporthaceae</taxon>
        <taxon>Diaporthe</taxon>
    </lineage>
</organism>
<dbReference type="AlphaFoldDB" id="A0A0G2HEK6"/>
<keyword evidence="5" id="KW-0479">Metal-binding</keyword>
<feature type="region of interest" description="Disordered" evidence="11">
    <location>
        <begin position="84"/>
        <end position="120"/>
    </location>
</feature>
<dbReference type="PANTHER" id="PTHR21330">
    <property type="entry name" value="E3 SUMO-PROTEIN LIGASE NSE2"/>
    <property type="match status" value="1"/>
</dbReference>
<keyword evidence="8" id="KW-0862">Zinc</keyword>
<evidence type="ECO:0000256" key="5">
    <source>
        <dbReference type="ARBA" id="ARBA00022723"/>
    </source>
</evidence>
<evidence type="ECO:0000259" key="12">
    <source>
        <dbReference type="PROSITE" id="PS51044"/>
    </source>
</evidence>
<keyword evidence="4" id="KW-0808">Transferase</keyword>
<evidence type="ECO:0000313" key="13">
    <source>
        <dbReference type="EMBL" id="KKY33553.1"/>
    </source>
</evidence>
<dbReference type="GO" id="GO:0008270">
    <property type="term" value="F:zinc ion binding"/>
    <property type="evidence" value="ECO:0007669"/>
    <property type="project" value="UniProtKB-KW"/>
</dbReference>
<dbReference type="SUPFAM" id="SSF57850">
    <property type="entry name" value="RING/U-box"/>
    <property type="match status" value="1"/>
</dbReference>
<gene>
    <name evidence="13" type="ORF">UCDDA912_g06454</name>
</gene>
<dbReference type="InterPro" id="IPR013083">
    <property type="entry name" value="Znf_RING/FYVE/PHD"/>
</dbReference>
<dbReference type="EMBL" id="LCUC01000238">
    <property type="protein sequence ID" value="KKY33553.1"/>
    <property type="molecule type" value="Genomic_DNA"/>
</dbReference>
<dbReference type="UniPathway" id="UPA00886"/>
<dbReference type="PROSITE" id="PS51044">
    <property type="entry name" value="ZF_SP_RING"/>
    <property type="match status" value="1"/>
</dbReference>
<feature type="region of interest" description="Disordered" evidence="11">
    <location>
        <begin position="1"/>
        <end position="44"/>
    </location>
</feature>
<reference evidence="13 14" key="1">
    <citation type="submission" date="2015-05" db="EMBL/GenBank/DDBJ databases">
        <title>Distinctive expansion of gene families associated with plant cell wall degradation and secondary metabolism in the genomes of grapevine trunk pathogens.</title>
        <authorList>
            <person name="Lawrence D.P."/>
            <person name="Travadon R."/>
            <person name="Rolshausen P.E."/>
            <person name="Baumgartner K."/>
        </authorList>
    </citation>
    <scope>NUCLEOTIDE SEQUENCE [LARGE SCALE GENOMIC DNA]</scope>
    <source>
        <strain evidence="13">DA912</strain>
    </source>
</reference>
<comment type="pathway">
    <text evidence="2">Protein modification; protein sumoylation.</text>
</comment>
<dbReference type="InterPro" id="IPR026846">
    <property type="entry name" value="Nse2(Mms21)"/>
</dbReference>
<dbReference type="Gene3D" id="3.30.40.10">
    <property type="entry name" value="Zinc/RING finger domain, C3HC4 (zinc finger)"/>
    <property type="match status" value="1"/>
</dbReference>
<dbReference type="Pfam" id="PF11789">
    <property type="entry name" value="zf-Nse"/>
    <property type="match status" value="1"/>
</dbReference>
<dbReference type="GO" id="GO:0030915">
    <property type="term" value="C:Smc5-Smc6 complex"/>
    <property type="evidence" value="ECO:0007669"/>
    <property type="project" value="InterPro"/>
</dbReference>
<evidence type="ECO:0000256" key="8">
    <source>
        <dbReference type="ARBA" id="ARBA00022833"/>
    </source>
</evidence>
<feature type="compositionally biased region" description="Basic and acidic residues" evidence="11">
    <location>
        <begin position="251"/>
        <end position="268"/>
    </location>
</feature>
<dbReference type="GO" id="GO:0016925">
    <property type="term" value="P:protein sumoylation"/>
    <property type="evidence" value="ECO:0007669"/>
    <property type="project" value="UniProtKB-UniPathway"/>
</dbReference>
<dbReference type="STRING" id="1214573.A0A0G2HEK6"/>
<evidence type="ECO:0000256" key="2">
    <source>
        <dbReference type="ARBA" id="ARBA00004718"/>
    </source>
</evidence>
<dbReference type="InterPro" id="IPR004181">
    <property type="entry name" value="Znf_MIZ"/>
</dbReference>
<feature type="region of interest" description="Disordered" evidence="11">
    <location>
        <begin position="171"/>
        <end position="193"/>
    </location>
</feature>
<proteinExistence type="inferred from homology"/>
<feature type="compositionally biased region" description="Acidic residues" evidence="11">
    <location>
        <begin position="418"/>
        <end position="429"/>
    </location>
</feature>
<dbReference type="GO" id="GO:0061665">
    <property type="term" value="F:SUMO ligase activity"/>
    <property type="evidence" value="ECO:0007669"/>
    <property type="project" value="TreeGrafter"/>
</dbReference>
<dbReference type="GO" id="GO:0000724">
    <property type="term" value="P:double-strand break repair via homologous recombination"/>
    <property type="evidence" value="ECO:0007669"/>
    <property type="project" value="InterPro"/>
</dbReference>
<dbReference type="Proteomes" id="UP000034680">
    <property type="component" value="Unassembled WGS sequence"/>
</dbReference>
<evidence type="ECO:0000256" key="6">
    <source>
        <dbReference type="ARBA" id="ARBA00022771"/>
    </source>
</evidence>
<dbReference type="OrthoDB" id="26899at2759"/>
<evidence type="ECO:0000256" key="3">
    <source>
        <dbReference type="ARBA" id="ARBA00008212"/>
    </source>
</evidence>
<comment type="similarity">
    <text evidence="3">Belongs to the NSE2 family.</text>
</comment>
<reference evidence="13 14" key="2">
    <citation type="submission" date="2015-05" db="EMBL/GenBank/DDBJ databases">
        <authorList>
            <person name="Morales-Cruz A."/>
            <person name="Amrine K.C."/>
            <person name="Cantu D."/>
        </authorList>
    </citation>
    <scope>NUCLEOTIDE SEQUENCE [LARGE SCALE GENOMIC DNA]</scope>
    <source>
        <strain evidence="13">DA912</strain>
    </source>
</reference>
<sequence length="429" mass="48074">MLGSQRRAGRSSANPRPRQPRPAQQVSLELPPYESPTCPLTDDHKRQLKDFCTGRINDTYEKQAAESAKLLSASVCGINERVTNRKATAAQDAERAAKRRRGGDDGEVGEEAAAAERAEGAVRELEEEVLGLATQIEEAMREALDMQVTLEDEKSTLRDLPDLVAARQQGVVEQAQQDREADEADADPPEVPGVPILDVLKEACGAKAAEYDRLTPYEKYAVNNKYIDFRQSWHEGLYQNPDDIPLPDATRWFDRDGRPRLETRRDEQQGGADEDQDQDIDEDEDIQIAREKRSFRCPLALAVIQEPYTCRLCKHFFEKSAITEYIKGGNGRGRVAKCPVSGCHVEAMTLQDLYFDEVLLRKIKRAEQAEREAAERSSDREDEDDEPEEDGEEGDSRLSRPSRASTAKRIKAEHRGGDEDEADDDDGSA</sequence>
<feature type="compositionally biased region" description="Acidic residues" evidence="11">
    <location>
        <begin position="272"/>
        <end position="281"/>
    </location>
</feature>
<feature type="region of interest" description="Disordered" evidence="11">
    <location>
        <begin position="370"/>
        <end position="429"/>
    </location>
</feature>
<comment type="subcellular location">
    <subcellularLocation>
        <location evidence="1">Nucleus</location>
    </subcellularLocation>
</comment>
<protein>
    <submittedName>
        <fullName evidence="13">Putative chromosomal organization and dna repair protein</fullName>
    </submittedName>
</protein>
<feature type="compositionally biased region" description="Acidic residues" evidence="11">
    <location>
        <begin position="380"/>
        <end position="393"/>
    </location>
</feature>
<keyword evidence="9" id="KW-0539">Nucleus</keyword>
<evidence type="ECO:0000256" key="11">
    <source>
        <dbReference type="SAM" id="MobiDB-lite"/>
    </source>
</evidence>
<evidence type="ECO:0000313" key="14">
    <source>
        <dbReference type="Proteomes" id="UP000034680"/>
    </source>
</evidence>
<feature type="compositionally biased region" description="Basic and acidic residues" evidence="11">
    <location>
        <begin position="370"/>
        <end position="379"/>
    </location>
</feature>
<evidence type="ECO:0000256" key="4">
    <source>
        <dbReference type="ARBA" id="ARBA00022679"/>
    </source>
</evidence>
<keyword evidence="7" id="KW-0833">Ubl conjugation pathway</keyword>
<comment type="caution">
    <text evidence="13">The sequence shown here is derived from an EMBL/GenBank/DDBJ whole genome shotgun (WGS) entry which is preliminary data.</text>
</comment>
<evidence type="ECO:0000256" key="1">
    <source>
        <dbReference type="ARBA" id="ARBA00004123"/>
    </source>
</evidence>
<name>A0A0G2HEK6_9PEZI</name>